<keyword evidence="3" id="KW-1185">Reference proteome</keyword>
<dbReference type="RefSeq" id="WP_103661245.1">
    <property type="nucleotide sequence ID" value="NZ_ML136923.1"/>
</dbReference>
<accession>A0A437SSE6</accession>
<dbReference type="EMBL" id="RXIA01000055">
    <property type="protein sequence ID" value="RVU69840.1"/>
    <property type="molecule type" value="Genomic_DNA"/>
</dbReference>
<comment type="caution">
    <text evidence="2">The sequence shown here is derived from an EMBL/GenBank/DDBJ whole genome shotgun (WGS) entry which is preliminary data.</text>
</comment>
<sequence>MNDFIKVLLTIITTGGLGMVNYTIAESLNAVDSTLRNTNREKSISAILTIIDLLIYLTIDIALRNCIHNTFAEIIAALLTVIISIILSIKFSKKINELFYKNINGERNKNDLISLDSGTPWQAVMLSENKFQQAYIYSLEHKPIGFGWVQYVSNDSDSNYSLSLVPFTDDAGSPQPEYDKITQKIQSKEYKDKHIVQQYIDLKEKFIIITSIEKD</sequence>
<organism evidence="2 3">
    <name type="scientific">Lactobacillus xujianguonis</name>
    <dbReference type="NCBI Taxonomy" id="2495899"/>
    <lineage>
        <taxon>Bacteria</taxon>
        <taxon>Bacillati</taxon>
        <taxon>Bacillota</taxon>
        <taxon>Bacilli</taxon>
        <taxon>Lactobacillales</taxon>
        <taxon>Lactobacillaceae</taxon>
        <taxon>Lactobacillus</taxon>
    </lineage>
</organism>
<keyword evidence="1" id="KW-1133">Transmembrane helix</keyword>
<reference evidence="2 3" key="1">
    <citation type="submission" date="2018-12" db="EMBL/GenBank/DDBJ databases">
        <authorList>
            <person name="Meng J."/>
        </authorList>
    </citation>
    <scope>NUCLEOTIDE SEQUENCE [LARGE SCALE GENOMIC DNA]</scope>
    <source>
        <strain evidence="2 3">HT111-2</strain>
    </source>
</reference>
<gene>
    <name evidence="2" type="ORF">EJK17_10975</name>
</gene>
<dbReference type="Proteomes" id="UP000288291">
    <property type="component" value="Unassembled WGS sequence"/>
</dbReference>
<feature type="transmembrane region" description="Helical" evidence="1">
    <location>
        <begin position="44"/>
        <end position="63"/>
    </location>
</feature>
<keyword evidence="1" id="KW-0812">Transmembrane</keyword>
<keyword evidence="1" id="KW-0472">Membrane</keyword>
<proteinExistence type="predicted"/>
<dbReference type="AlphaFoldDB" id="A0A437SSE6"/>
<protein>
    <submittedName>
        <fullName evidence="2">Uncharacterized protein</fullName>
    </submittedName>
</protein>
<evidence type="ECO:0000313" key="3">
    <source>
        <dbReference type="Proteomes" id="UP000288291"/>
    </source>
</evidence>
<evidence type="ECO:0000256" key="1">
    <source>
        <dbReference type="SAM" id="Phobius"/>
    </source>
</evidence>
<feature type="transmembrane region" description="Helical" evidence="1">
    <location>
        <begin position="7"/>
        <end position="24"/>
    </location>
</feature>
<feature type="transmembrane region" description="Helical" evidence="1">
    <location>
        <begin position="70"/>
        <end position="89"/>
    </location>
</feature>
<name>A0A437SSE6_9LACO</name>
<evidence type="ECO:0000313" key="2">
    <source>
        <dbReference type="EMBL" id="RVU69840.1"/>
    </source>
</evidence>